<dbReference type="InterPro" id="IPR050266">
    <property type="entry name" value="AB_hydrolase_sf"/>
</dbReference>
<organism evidence="2 3">
    <name type="scientific">Chaetomidium leptoderma</name>
    <dbReference type="NCBI Taxonomy" id="669021"/>
    <lineage>
        <taxon>Eukaryota</taxon>
        <taxon>Fungi</taxon>
        <taxon>Dikarya</taxon>
        <taxon>Ascomycota</taxon>
        <taxon>Pezizomycotina</taxon>
        <taxon>Sordariomycetes</taxon>
        <taxon>Sordariomycetidae</taxon>
        <taxon>Sordariales</taxon>
        <taxon>Chaetomiaceae</taxon>
        <taxon>Chaetomidium</taxon>
    </lineage>
</organism>
<dbReference type="GO" id="GO:0046464">
    <property type="term" value="P:acylglycerol catabolic process"/>
    <property type="evidence" value="ECO:0007669"/>
    <property type="project" value="TreeGrafter"/>
</dbReference>
<dbReference type="GO" id="GO:0016020">
    <property type="term" value="C:membrane"/>
    <property type="evidence" value="ECO:0007669"/>
    <property type="project" value="TreeGrafter"/>
</dbReference>
<dbReference type="EMBL" id="MU856997">
    <property type="protein sequence ID" value="KAK4151857.1"/>
    <property type="molecule type" value="Genomic_DNA"/>
</dbReference>
<proteinExistence type="predicted"/>
<dbReference type="PANTHER" id="PTHR43798:SF5">
    <property type="entry name" value="MONOACYLGLYCEROL LIPASE ABHD6"/>
    <property type="match status" value="1"/>
</dbReference>
<evidence type="ECO:0000313" key="2">
    <source>
        <dbReference type="EMBL" id="KAK4151857.1"/>
    </source>
</evidence>
<comment type="caution">
    <text evidence="2">The sequence shown here is derived from an EMBL/GenBank/DDBJ whole genome shotgun (WGS) entry which is preliminary data.</text>
</comment>
<dbReference type="PANTHER" id="PTHR43798">
    <property type="entry name" value="MONOACYLGLYCEROL LIPASE"/>
    <property type="match status" value="1"/>
</dbReference>
<dbReference type="Gene3D" id="3.40.50.1820">
    <property type="entry name" value="alpha/beta hydrolase"/>
    <property type="match status" value="1"/>
</dbReference>
<dbReference type="Pfam" id="PF12697">
    <property type="entry name" value="Abhydrolase_6"/>
    <property type="match status" value="1"/>
</dbReference>
<dbReference type="InterPro" id="IPR000073">
    <property type="entry name" value="AB_hydrolase_1"/>
</dbReference>
<dbReference type="AlphaFoldDB" id="A0AAN6VIF1"/>
<protein>
    <submittedName>
        <fullName evidence="2">Alpha/beta-hydrolase</fullName>
    </submittedName>
</protein>
<name>A0AAN6VIF1_9PEZI</name>
<feature type="domain" description="AB hydrolase-1" evidence="1">
    <location>
        <begin position="40"/>
        <end position="255"/>
    </location>
</feature>
<dbReference type="Proteomes" id="UP001302745">
    <property type="component" value="Unassembled WGS sequence"/>
</dbReference>
<dbReference type="GO" id="GO:0047372">
    <property type="term" value="F:monoacylglycerol lipase activity"/>
    <property type="evidence" value="ECO:0007669"/>
    <property type="project" value="TreeGrafter"/>
</dbReference>
<dbReference type="SUPFAM" id="SSF53474">
    <property type="entry name" value="alpha/beta-Hydrolases"/>
    <property type="match status" value="1"/>
</dbReference>
<accession>A0AAN6VIF1</accession>
<dbReference type="InterPro" id="IPR029058">
    <property type="entry name" value="AB_hydrolase_fold"/>
</dbReference>
<keyword evidence="3" id="KW-1185">Reference proteome</keyword>
<reference evidence="2" key="1">
    <citation type="journal article" date="2023" name="Mol. Phylogenet. Evol.">
        <title>Genome-scale phylogeny and comparative genomics of the fungal order Sordariales.</title>
        <authorList>
            <person name="Hensen N."/>
            <person name="Bonometti L."/>
            <person name="Westerberg I."/>
            <person name="Brannstrom I.O."/>
            <person name="Guillou S."/>
            <person name="Cros-Aarteil S."/>
            <person name="Calhoun S."/>
            <person name="Haridas S."/>
            <person name="Kuo A."/>
            <person name="Mondo S."/>
            <person name="Pangilinan J."/>
            <person name="Riley R."/>
            <person name="LaButti K."/>
            <person name="Andreopoulos B."/>
            <person name="Lipzen A."/>
            <person name="Chen C."/>
            <person name="Yan M."/>
            <person name="Daum C."/>
            <person name="Ng V."/>
            <person name="Clum A."/>
            <person name="Steindorff A."/>
            <person name="Ohm R.A."/>
            <person name="Martin F."/>
            <person name="Silar P."/>
            <person name="Natvig D.O."/>
            <person name="Lalanne C."/>
            <person name="Gautier V."/>
            <person name="Ament-Velasquez S.L."/>
            <person name="Kruys A."/>
            <person name="Hutchinson M.I."/>
            <person name="Powell A.J."/>
            <person name="Barry K."/>
            <person name="Miller A.N."/>
            <person name="Grigoriev I.V."/>
            <person name="Debuchy R."/>
            <person name="Gladieux P."/>
            <person name="Hiltunen Thoren M."/>
            <person name="Johannesson H."/>
        </authorList>
    </citation>
    <scope>NUCLEOTIDE SEQUENCE</scope>
    <source>
        <strain evidence="2">CBS 538.74</strain>
    </source>
</reference>
<evidence type="ECO:0000259" key="1">
    <source>
        <dbReference type="Pfam" id="PF12697"/>
    </source>
</evidence>
<gene>
    <name evidence="2" type="ORF">C8A00DRAFT_44995</name>
</gene>
<sequence length="260" mass="27287">MSSTTKVTKLQSGVQINAVISHPPACAQHSDLPTPTPGPSLVPLAATAYHTIGLDFRAWGASSSLDDKGAHPIAALADDTEEVMAALNIKNVVLVGLSMGAKVGQLLAARMSSETSNSGRAVTLRGLVLVSPTPPTPLVLPADIREQQLHAYDSEDSAEFVARNILTSTFQSRNLPSFVVSDMLRGSKWATKAWPTYAMTEDVSGAVTRVAVPVLILAAAEDAVEPLGRVQVEVCSRFPGARLEVLDGCGHLLNDSGLKG</sequence>
<reference evidence="2" key="2">
    <citation type="submission" date="2023-05" db="EMBL/GenBank/DDBJ databases">
        <authorList>
            <consortium name="Lawrence Berkeley National Laboratory"/>
            <person name="Steindorff A."/>
            <person name="Hensen N."/>
            <person name="Bonometti L."/>
            <person name="Westerberg I."/>
            <person name="Brannstrom I.O."/>
            <person name="Guillou S."/>
            <person name="Cros-Aarteil S."/>
            <person name="Calhoun S."/>
            <person name="Haridas S."/>
            <person name="Kuo A."/>
            <person name="Mondo S."/>
            <person name="Pangilinan J."/>
            <person name="Riley R."/>
            <person name="Labutti K."/>
            <person name="Andreopoulos B."/>
            <person name="Lipzen A."/>
            <person name="Chen C."/>
            <person name="Yanf M."/>
            <person name="Daum C."/>
            <person name="Ng V."/>
            <person name="Clum A."/>
            <person name="Ohm R."/>
            <person name="Martin F."/>
            <person name="Silar P."/>
            <person name="Natvig D."/>
            <person name="Lalanne C."/>
            <person name="Gautier V."/>
            <person name="Ament-Velasquez S.L."/>
            <person name="Kruys A."/>
            <person name="Hutchinson M.I."/>
            <person name="Powell A.J."/>
            <person name="Barry K."/>
            <person name="Miller A.N."/>
            <person name="Grigoriev I.V."/>
            <person name="Debuchy R."/>
            <person name="Gladieux P."/>
            <person name="Thoren M.H."/>
            <person name="Johannesson H."/>
        </authorList>
    </citation>
    <scope>NUCLEOTIDE SEQUENCE</scope>
    <source>
        <strain evidence="2">CBS 538.74</strain>
    </source>
</reference>
<evidence type="ECO:0000313" key="3">
    <source>
        <dbReference type="Proteomes" id="UP001302745"/>
    </source>
</evidence>